<reference evidence="1 2" key="1">
    <citation type="submission" date="2014-01" db="EMBL/GenBank/DDBJ databases">
        <title>Genome sequencing of Thermotog hypogea.</title>
        <authorList>
            <person name="Zhang X."/>
            <person name="Alvare G."/>
            <person name="Fristensky B."/>
            <person name="Chen L."/>
            <person name="Suen T."/>
            <person name="Chen Q."/>
            <person name="Ma K."/>
        </authorList>
    </citation>
    <scope>NUCLEOTIDE SEQUENCE [LARGE SCALE GENOMIC DNA]</scope>
    <source>
        <strain evidence="1 2">DSM 11164</strain>
    </source>
</reference>
<keyword evidence="2" id="KW-1185">Reference proteome</keyword>
<dbReference type="PaxDb" id="1123384-AJ81_09535"/>
<organism evidence="1 2">
    <name type="scientific">Pseudothermotoga hypogea DSM 11164 = NBRC 106472</name>
    <dbReference type="NCBI Taxonomy" id="1123384"/>
    <lineage>
        <taxon>Bacteria</taxon>
        <taxon>Thermotogati</taxon>
        <taxon>Thermotogota</taxon>
        <taxon>Thermotogae</taxon>
        <taxon>Thermotogales</taxon>
        <taxon>Thermotogaceae</taxon>
        <taxon>Pseudothermotoga</taxon>
    </lineage>
</organism>
<proteinExistence type="predicted"/>
<sequence length="51" mass="6292">MVVSVYRWRRIFSTVKEEKIKVPSLGTLKLYVQFEVRCWLEELDSKKNFRR</sequence>
<dbReference type="PATRIC" id="fig|1123384.7.peg.1919"/>
<evidence type="ECO:0000313" key="1">
    <source>
        <dbReference type="EMBL" id="AJC74907.1"/>
    </source>
</evidence>
<name>A0A0X1KU98_9THEM</name>
<accession>A0A0X1KU98</accession>
<dbReference type="KEGG" id="phy:AJ81_09535"/>
<gene>
    <name evidence="1" type="ORF">AJ81_09535</name>
</gene>
<protein>
    <submittedName>
        <fullName evidence="1">Uncharacterized protein</fullName>
    </submittedName>
</protein>
<dbReference type="Proteomes" id="UP000077469">
    <property type="component" value="Chromosome"/>
</dbReference>
<evidence type="ECO:0000313" key="2">
    <source>
        <dbReference type="Proteomes" id="UP000077469"/>
    </source>
</evidence>
<dbReference type="AlphaFoldDB" id="A0A0X1KU98"/>
<dbReference type="EMBL" id="CP007141">
    <property type="protein sequence ID" value="AJC74907.1"/>
    <property type="molecule type" value="Genomic_DNA"/>
</dbReference>
<dbReference type="STRING" id="1123384.AJ81_09535"/>